<dbReference type="PANTHER" id="PTHR43537">
    <property type="entry name" value="TRANSCRIPTIONAL REGULATOR, GNTR FAMILY"/>
    <property type="match status" value="1"/>
</dbReference>
<keyword evidence="2" id="KW-0238">DNA-binding</keyword>
<dbReference type="RefSeq" id="WP_200756593.1">
    <property type="nucleotide sequence ID" value="NZ_AP023366.1"/>
</dbReference>
<reference evidence="5 6" key="1">
    <citation type="submission" date="2020-08" db="EMBL/GenBank/DDBJ databases">
        <title>Complete Genome Sequence of Effusibacillus dendaii Strain skT53, Isolated from Farmland soil.</title>
        <authorList>
            <person name="Konishi T."/>
            <person name="Kawasaki H."/>
        </authorList>
    </citation>
    <scope>NUCLEOTIDE SEQUENCE [LARGE SCALE GENOMIC DNA]</scope>
    <source>
        <strain evidence="6">skT53</strain>
    </source>
</reference>
<dbReference type="SMART" id="SM00895">
    <property type="entry name" value="FCD"/>
    <property type="match status" value="1"/>
</dbReference>
<feature type="domain" description="HTH gntR-type" evidence="4">
    <location>
        <begin position="6"/>
        <end position="74"/>
    </location>
</feature>
<dbReference type="SUPFAM" id="SSF46785">
    <property type="entry name" value="Winged helix' DNA-binding domain"/>
    <property type="match status" value="1"/>
</dbReference>
<dbReference type="Gene3D" id="1.20.120.530">
    <property type="entry name" value="GntR ligand-binding domain-like"/>
    <property type="match status" value="1"/>
</dbReference>
<accession>A0A7I8DA08</accession>
<dbReference type="GO" id="GO:0003677">
    <property type="term" value="F:DNA binding"/>
    <property type="evidence" value="ECO:0007669"/>
    <property type="project" value="UniProtKB-KW"/>
</dbReference>
<evidence type="ECO:0000313" key="5">
    <source>
        <dbReference type="EMBL" id="BCJ87008.1"/>
    </source>
</evidence>
<evidence type="ECO:0000259" key="4">
    <source>
        <dbReference type="PROSITE" id="PS50949"/>
    </source>
</evidence>
<gene>
    <name evidence="5" type="primary">lutR</name>
    <name evidence="5" type="ORF">skT53_19930</name>
</gene>
<proteinExistence type="predicted"/>
<keyword evidence="3" id="KW-0804">Transcription</keyword>
<dbReference type="SMART" id="SM00345">
    <property type="entry name" value="HTH_GNTR"/>
    <property type="match status" value="1"/>
</dbReference>
<dbReference type="Pfam" id="PF00392">
    <property type="entry name" value="GntR"/>
    <property type="match status" value="1"/>
</dbReference>
<dbReference type="KEGG" id="eff:skT53_19930"/>
<evidence type="ECO:0000256" key="2">
    <source>
        <dbReference type="ARBA" id="ARBA00023125"/>
    </source>
</evidence>
<name>A0A7I8DA08_9BACL</name>
<dbReference type="PROSITE" id="PS50949">
    <property type="entry name" value="HTH_GNTR"/>
    <property type="match status" value="1"/>
</dbReference>
<dbReference type="InterPro" id="IPR036388">
    <property type="entry name" value="WH-like_DNA-bd_sf"/>
</dbReference>
<dbReference type="SUPFAM" id="SSF48008">
    <property type="entry name" value="GntR ligand-binding domain-like"/>
    <property type="match status" value="1"/>
</dbReference>
<dbReference type="Pfam" id="PF07729">
    <property type="entry name" value="FCD"/>
    <property type="match status" value="1"/>
</dbReference>
<evidence type="ECO:0000256" key="1">
    <source>
        <dbReference type="ARBA" id="ARBA00023015"/>
    </source>
</evidence>
<keyword evidence="6" id="KW-1185">Reference proteome</keyword>
<dbReference type="Proteomes" id="UP000593802">
    <property type="component" value="Chromosome"/>
</dbReference>
<dbReference type="GO" id="GO:0003700">
    <property type="term" value="F:DNA-binding transcription factor activity"/>
    <property type="evidence" value="ECO:0007669"/>
    <property type="project" value="InterPro"/>
</dbReference>
<protein>
    <submittedName>
        <fullName evidence="5">HTH-type transcriptional regulator LutR</fullName>
    </submittedName>
</protein>
<evidence type="ECO:0000256" key="3">
    <source>
        <dbReference type="ARBA" id="ARBA00023163"/>
    </source>
</evidence>
<dbReference type="InterPro" id="IPR036390">
    <property type="entry name" value="WH_DNA-bd_sf"/>
</dbReference>
<dbReference type="PRINTS" id="PR00035">
    <property type="entry name" value="HTHGNTR"/>
</dbReference>
<dbReference type="InterPro" id="IPR000524">
    <property type="entry name" value="Tscrpt_reg_HTH_GntR"/>
</dbReference>
<dbReference type="CDD" id="cd07377">
    <property type="entry name" value="WHTH_GntR"/>
    <property type="match status" value="1"/>
</dbReference>
<dbReference type="EMBL" id="AP023366">
    <property type="protein sequence ID" value="BCJ87008.1"/>
    <property type="molecule type" value="Genomic_DNA"/>
</dbReference>
<organism evidence="5 6">
    <name type="scientific">Effusibacillus dendaii</name>
    <dbReference type="NCBI Taxonomy" id="2743772"/>
    <lineage>
        <taxon>Bacteria</taxon>
        <taxon>Bacillati</taxon>
        <taxon>Bacillota</taxon>
        <taxon>Bacilli</taxon>
        <taxon>Bacillales</taxon>
        <taxon>Alicyclobacillaceae</taxon>
        <taxon>Effusibacillus</taxon>
    </lineage>
</organism>
<dbReference type="InterPro" id="IPR011711">
    <property type="entry name" value="GntR_C"/>
</dbReference>
<keyword evidence="1" id="KW-0805">Transcription regulation</keyword>
<sequence length="230" mass="25663">MSGSNGKSYQKIAAEIERLILEGYLNPGDKLPSMKELAKQFGVSRPTVREALSSLQAKQLLELRQGDGTFVCEAKLDRHLYAPLQAALLIGRGDLKSLHEVRTILEVGASRWAALNRTGEAYEEIAAALMEMEWAVTDMDIVNADIRFHQAIANATGNTVIQNLMNTLTAALLDVIRVTLPQLSYREVAEYYREWATAIREGHPEQASRMAEKYLQKFAEVIEKPIFSGL</sequence>
<evidence type="ECO:0000313" key="6">
    <source>
        <dbReference type="Proteomes" id="UP000593802"/>
    </source>
</evidence>
<dbReference type="PANTHER" id="PTHR43537:SF5">
    <property type="entry name" value="UXU OPERON TRANSCRIPTIONAL REGULATOR"/>
    <property type="match status" value="1"/>
</dbReference>
<dbReference type="InterPro" id="IPR008920">
    <property type="entry name" value="TF_FadR/GntR_C"/>
</dbReference>
<dbReference type="Gene3D" id="1.10.10.10">
    <property type="entry name" value="Winged helix-like DNA-binding domain superfamily/Winged helix DNA-binding domain"/>
    <property type="match status" value="1"/>
</dbReference>
<dbReference type="AlphaFoldDB" id="A0A7I8DA08"/>